<accession>A0A8J3QU83</accession>
<gene>
    <name evidence="7" type="ORF">Raf01_39600</name>
</gene>
<proteinExistence type="inferred from homology"/>
<evidence type="ECO:0000256" key="1">
    <source>
        <dbReference type="ARBA" id="ARBA00009156"/>
    </source>
</evidence>
<dbReference type="SUPFAM" id="SSF53067">
    <property type="entry name" value="Actin-like ATPase domain"/>
    <property type="match status" value="2"/>
</dbReference>
<dbReference type="RefSeq" id="WP_203919414.1">
    <property type="nucleotide sequence ID" value="NZ_BONZ01000038.1"/>
</dbReference>
<dbReference type="GO" id="GO:0042732">
    <property type="term" value="P:D-xylose metabolic process"/>
    <property type="evidence" value="ECO:0007669"/>
    <property type="project" value="UniProtKB-KW"/>
</dbReference>
<dbReference type="GO" id="GO:0016301">
    <property type="term" value="F:kinase activity"/>
    <property type="evidence" value="ECO:0007669"/>
    <property type="project" value="UniProtKB-KW"/>
</dbReference>
<dbReference type="EMBL" id="BONZ01000038">
    <property type="protein sequence ID" value="GIH15788.1"/>
    <property type="molecule type" value="Genomic_DNA"/>
</dbReference>
<dbReference type="InterPro" id="IPR043129">
    <property type="entry name" value="ATPase_NBD"/>
</dbReference>
<comment type="caution">
    <text evidence="7">The sequence shown here is derived from an EMBL/GenBank/DDBJ whole genome shotgun (WGS) entry which is preliminary data.</text>
</comment>
<keyword evidence="3" id="KW-0808">Transferase</keyword>
<feature type="domain" description="Carbohydrate kinase FGGY C-terminal" evidence="6">
    <location>
        <begin position="252"/>
        <end position="426"/>
    </location>
</feature>
<keyword evidence="8" id="KW-1185">Reference proteome</keyword>
<dbReference type="InterPro" id="IPR018484">
    <property type="entry name" value="FGGY_N"/>
</dbReference>
<dbReference type="Gene3D" id="3.30.420.40">
    <property type="match status" value="2"/>
</dbReference>
<dbReference type="InterPro" id="IPR018485">
    <property type="entry name" value="FGGY_C"/>
</dbReference>
<keyword evidence="2" id="KW-0859">Xylose metabolism</keyword>
<protein>
    <submittedName>
        <fullName evidence="7">Carbohydrate kinase</fullName>
    </submittedName>
</protein>
<evidence type="ECO:0000256" key="4">
    <source>
        <dbReference type="ARBA" id="ARBA00022777"/>
    </source>
</evidence>
<sequence length="487" mass="50893">MAEAWLGIDVGTQGARAVLIDGSGGVLGQGSRPLTSVRAPGRHEQDPRDWTDAVAGACRQALYGAPGYRVAALAVCATSGTITVVDGRGRPLAPGLMYDDVRAGAQAEAANRAGAELWSRLGYRVQPSWALPKLLWLLAQRPALPPDARLRHQSDVVTGWLAGNPVATDWSHALKSGYDLLELRWPAELLDALGVPQPLLPDVVAPGQVIGTVGVAAAAETGLPPGTPIVAGMTDGCASQLAAGVVAAGSWNCVLGTTLVFKGVTPALVRDPEGAVYSHRAADGSWLPGGASSVGAGYLAHAFGDADHERLDALARSVESTAPVLYPLVGRGERFPFVAPQAESFALGEISGTAEHYAAALQGVAFIERLGFDYLSHLGMPVDTVTLTGGGSASRYWCQVQADVLGRPVSVTRHADAAFGMAVLASRRDSRQAGELARTAAKPVVIEPRAHAAGAYTGRYLELVDELTRRAWLPETIAETARERFTS</sequence>
<keyword evidence="2" id="KW-0119">Carbohydrate metabolism</keyword>
<dbReference type="PANTHER" id="PTHR43095">
    <property type="entry name" value="SUGAR KINASE"/>
    <property type="match status" value="1"/>
</dbReference>
<keyword evidence="4 7" id="KW-0418">Kinase</keyword>
<evidence type="ECO:0000259" key="5">
    <source>
        <dbReference type="Pfam" id="PF00370"/>
    </source>
</evidence>
<dbReference type="AlphaFoldDB" id="A0A8J3QU83"/>
<evidence type="ECO:0000313" key="7">
    <source>
        <dbReference type="EMBL" id="GIH15788.1"/>
    </source>
</evidence>
<comment type="similarity">
    <text evidence="1">Belongs to the FGGY kinase family.</text>
</comment>
<evidence type="ECO:0000313" key="8">
    <source>
        <dbReference type="Proteomes" id="UP000642748"/>
    </source>
</evidence>
<dbReference type="PANTHER" id="PTHR43095:SF5">
    <property type="entry name" value="XYLULOSE KINASE"/>
    <property type="match status" value="1"/>
</dbReference>
<organism evidence="7 8">
    <name type="scientific">Rugosimonospora africana</name>
    <dbReference type="NCBI Taxonomy" id="556532"/>
    <lineage>
        <taxon>Bacteria</taxon>
        <taxon>Bacillati</taxon>
        <taxon>Actinomycetota</taxon>
        <taxon>Actinomycetes</taxon>
        <taxon>Micromonosporales</taxon>
        <taxon>Micromonosporaceae</taxon>
        <taxon>Rugosimonospora</taxon>
    </lineage>
</organism>
<evidence type="ECO:0000256" key="2">
    <source>
        <dbReference type="ARBA" id="ARBA00022629"/>
    </source>
</evidence>
<name>A0A8J3QU83_9ACTN</name>
<evidence type="ECO:0000256" key="3">
    <source>
        <dbReference type="ARBA" id="ARBA00022679"/>
    </source>
</evidence>
<evidence type="ECO:0000259" key="6">
    <source>
        <dbReference type="Pfam" id="PF02782"/>
    </source>
</evidence>
<feature type="domain" description="Carbohydrate kinase FGGY N-terminal" evidence="5">
    <location>
        <begin position="5"/>
        <end position="241"/>
    </location>
</feature>
<reference evidence="7" key="1">
    <citation type="submission" date="2021-01" db="EMBL/GenBank/DDBJ databases">
        <title>Whole genome shotgun sequence of Rugosimonospora africana NBRC 104875.</title>
        <authorList>
            <person name="Komaki H."/>
            <person name="Tamura T."/>
        </authorList>
    </citation>
    <scope>NUCLEOTIDE SEQUENCE</scope>
    <source>
        <strain evidence="7">NBRC 104875</strain>
    </source>
</reference>
<dbReference type="PIRSF" id="PIRSF000538">
    <property type="entry name" value="GlpK"/>
    <property type="match status" value="1"/>
</dbReference>
<dbReference type="InterPro" id="IPR000577">
    <property type="entry name" value="Carb_kinase_FGGY"/>
</dbReference>
<dbReference type="Pfam" id="PF02782">
    <property type="entry name" value="FGGY_C"/>
    <property type="match status" value="1"/>
</dbReference>
<dbReference type="Proteomes" id="UP000642748">
    <property type="component" value="Unassembled WGS sequence"/>
</dbReference>
<dbReference type="Pfam" id="PF00370">
    <property type="entry name" value="FGGY_N"/>
    <property type="match status" value="1"/>
</dbReference>
<dbReference type="CDD" id="cd07783">
    <property type="entry name" value="ASKHA_NBD_FGGY_SePSK_AtXK1-like"/>
    <property type="match status" value="1"/>
</dbReference>
<dbReference type="InterPro" id="IPR050406">
    <property type="entry name" value="FGGY_Carb_Kinase"/>
</dbReference>